<comment type="caution">
    <text evidence="2">The sequence shown here is derived from an EMBL/GenBank/DDBJ whole genome shotgun (WGS) entry which is preliminary data.</text>
</comment>
<accession>A0AAE8SV52</accession>
<feature type="region of interest" description="Disordered" evidence="1">
    <location>
        <begin position="191"/>
        <end position="210"/>
    </location>
</feature>
<gene>
    <name evidence="2" type="ORF">DNG_04682</name>
</gene>
<dbReference type="Proteomes" id="UP001187682">
    <property type="component" value="Unassembled WGS sequence"/>
</dbReference>
<evidence type="ECO:0000313" key="2">
    <source>
        <dbReference type="EMBL" id="SPO02009.1"/>
    </source>
</evidence>
<protein>
    <submittedName>
        <fullName evidence="2">Uncharacterized protein</fullName>
    </submittedName>
</protein>
<name>A0AAE8SV52_9PEZI</name>
<keyword evidence="3" id="KW-1185">Reference proteome</keyword>
<dbReference type="EMBL" id="ONZQ02000005">
    <property type="protein sequence ID" value="SPO02009.1"/>
    <property type="molecule type" value="Genomic_DNA"/>
</dbReference>
<feature type="region of interest" description="Disordered" evidence="1">
    <location>
        <begin position="246"/>
        <end position="277"/>
    </location>
</feature>
<evidence type="ECO:0000256" key="1">
    <source>
        <dbReference type="SAM" id="MobiDB-lite"/>
    </source>
</evidence>
<feature type="compositionally biased region" description="Polar residues" evidence="1">
    <location>
        <begin position="196"/>
        <end position="205"/>
    </location>
</feature>
<feature type="compositionally biased region" description="Polar residues" evidence="1">
    <location>
        <begin position="251"/>
        <end position="271"/>
    </location>
</feature>
<sequence>MLGQGVFELDEEKAKVRFLILCGQPQPQPQLEMSQVIGNATGSKDVTTSTPIHSIGFTKTTMQEVKPMALSPKISPTTSRVGRSSPANAVAALFSKDTVKAQSSTATSDTIQPTQTRPNMTPNHKADGPGESTQRAFVVSKPEIKTDVAPEIDIKVRTYVPGKLASKSDTLASSCISQNHSQPTFQSAYVPEDSATGPSLQTSPKADTAIPGCPSWSVHQASSGSIQQSYRYSTSTRLTIRQNLHADHSVAPSSTRPPITISDTNADSTDNMAGIDPPKGPVTRDLYFPFPLHYDIFVKLERILANGCFQFATQQSPEVLAENGWEHASAVELTNWIPIFKTGAGYRAIPDVIENDLFWGDTLSDVLDNFNTIHDVTVHRTRITAKATQQSVWRAHIFLHGLNIYMHGQVMSDFVATMEEADVSTEDNGERCIDTVRREFQYRREVLDREQKRREAVALQRFNVDDTTCDQMRQAIERFDEYADRRE</sequence>
<organism evidence="2 3">
    <name type="scientific">Cephalotrichum gorgonifer</name>
    <dbReference type="NCBI Taxonomy" id="2041049"/>
    <lineage>
        <taxon>Eukaryota</taxon>
        <taxon>Fungi</taxon>
        <taxon>Dikarya</taxon>
        <taxon>Ascomycota</taxon>
        <taxon>Pezizomycotina</taxon>
        <taxon>Sordariomycetes</taxon>
        <taxon>Hypocreomycetidae</taxon>
        <taxon>Microascales</taxon>
        <taxon>Microascaceae</taxon>
        <taxon>Cephalotrichum</taxon>
    </lineage>
</organism>
<feature type="compositionally biased region" description="Polar residues" evidence="1">
    <location>
        <begin position="101"/>
        <end position="122"/>
    </location>
</feature>
<feature type="region of interest" description="Disordered" evidence="1">
    <location>
        <begin position="101"/>
        <end position="136"/>
    </location>
</feature>
<dbReference type="AlphaFoldDB" id="A0AAE8SV52"/>
<proteinExistence type="predicted"/>
<reference evidence="2" key="1">
    <citation type="submission" date="2018-03" db="EMBL/GenBank/DDBJ databases">
        <authorList>
            <person name="Guldener U."/>
        </authorList>
    </citation>
    <scope>NUCLEOTIDE SEQUENCE</scope>
</reference>
<evidence type="ECO:0000313" key="3">
    <source>
        <dbReference type="Proteomes" id="UP001187682"/>
    </source>
</evidence>